<dbReference type="EMBL" id="GBXM01079663">
    <property type="protein sequence ID" value="JAH28914.1"/>
    <property type="molecule type" value="Transcribed_RNA"/>
</dbReference>
<accession>A0A0E9RIJ9</accession>
<sequence length="34" mass="3844">MQGWGLFSSPFLLSCKKAAHLQKLLPLKLKRLSC</sequence>
<organism evidence="1">
    <name type="scientific">Anguilla anguilla</name>
    <name type="common">European freshwater eel</name>
    <name type="synonym">Muraena anguilla</name>
    <dbReference type="NCBI Taxonomy" id="7936"/>
    <lineage>
        <taxon>Eukaryota</taxon>
        <taxon>Metazoa</taxon>
        <taxon>Chordata</taxon>
        <taxon>Craniata</taxon>
        <taxon>Vertebrata</taxon>
        <taxon>Euteleostomi</taxon>
        <taxon>Actinopterygii</taxon>
        <taxon>Neopterygii</taxon>
        <taxon>Teleostei</taxon>
        <taxon>Anguilliformes</taxon>
        <taxon>Anguillidae</taxon>
        <taxon>Anguilla</taxon>
    </lineage>
</organism>
<proteinExistence type="predicted"/>
<protein>
    <submittedName>
        <fullName evidence="1">Uncharacterized protein</fullName>
    </submittedName>
</protein>
<dbReference type="AlphaFoldDB" id="A0A0E9RIJ9"/>
<reference evidence="1" key="2">
    <citation type="journal article" date="2015" name="Fish Shellfish Immunol.">
        <title>Early steps in the European eel (Anguilla anguilla)-Vibrio vulnificus interaction in the gills: Role of the RtxA13 toxin.</title>
        <authorList>
            <person name="Callol A."/>
            <person name="Pajuelo D."/>
            <person name="Ebbesson L."/>
            <person name="Teles M."/>
            <person name="MacKenzie S."/>
            <person name="Amaro C."/>
        </authorList>
    </citation>
    <scope>NUCLEOTIDE SEQUENCE</scope>
</reference>
<evidence type="ECO:0000313" key="1">
    <source>
        <dbReference type="EMBL" id="JAH28914.1"/>
    </source>
</evidence>
<reference evidence="1" key="1">
    <citation type="submission" date="2014-11" db="EMBL/GenBank/DDBJ databases">
        <authorList>
            <person name="Amaro Gonzalez C."/>
        </authorList>
    </citation>
    <scope>NUCLEOTIDE SEQUENCE</scope>
</reference>
<name>A0A0E9RIJ9_ANGAN</name>